<sequence>MRKLNYINFCLLMVFFTFPLNVHAEAVKGDDSLKNAEVILNFSQSKNQNLMPCSSKESKILSPLQAEIDQLKLNSQTQKKFEVSIMLKYDSKISKETFIKQTDVFPNDSITDMNGFGVYSFFAELTIEQINELAKLDEISSISTTNDVVSVF</sequence>
<dbReference type="EMBL" id="RRCN01000001">
    <property type="protein sequence ID" value="RRJ64992.1"/>
    <property type="molecule type" value="Genomic_DNA"/>
</dbReference>
<feature type="chain" id="PRO_5018169415" description="Inhibitor I9 domain-containing protein" evidence="1">
    <location>
        <begin position="25"/>
        <end position="152"/>
    </location>
</feature>
<dbReference type="AlphaFoldDB" id="A0A3P3U3Q9"/>
<organism evidence="2 3">
    <name type="scientific">Paenibacillus oralis</name>
    <dbReference type="NCBI Taxonomy" id="2490856"/>
    <lineage>
        <taxon>Bacteria</taxon>
        <taxon>Bacillati</taxon>
        <taxon>Bacillota</taxon>
        <taxon>Bacilli</taxon>
        <taxon>Bacillales</taxon>
        <taxon>Paenibacillaceae</taxon>
        <taxon>Paenibacillus</taxon>
    </lineage>
</organism>
<gene>
    <name evidence="2" type="ORF">EHV15_20255</name>
</gene>
<reference evidence="2 3" key="1">
    <citation type="submission" date="2018-11" db="EMBL/GenBank/DDBJ databases">
        <title>Genome sequencing of Paenibacillus sp. KCOM 3021 (= ChDC PVNT-B20).</title>
        <authorList>
            <person name="Kook J.-K."/>
            <person name="Park S.-N."/>
            <person name="Lim Y.K."/>
        </authorList>
    </citation>
    <scope>NUCLEOTIDE SEQUENCE [LARGE SCALE GENOMIC DNA]</scope>
    <source>
        <strain evidence="2 3">KCOM 3021</strain>
    </source>
</reference>
<dbReference type="Proteomes" id="UP000267017">
    <property type="component" value="Unassembled WGS sequence"/>
</dbReference>
<evidence type="ECO:0000256" key="1">
    <source>
        <dbReference type="SAM" id="SignalP"/>
    </source>
</evidence>
<proteinExistence type="predicted"/>
<keyword evidence="3" id="KW-1185">Reference proteome</keyword>
<keyword evidence="1" id="KW-0732">Signal</keyword>
<comment type="caution">
    <text evidence="2">The sequence shown here is derived from an EMBL/GenBank/DDBJ whole genome shotgun (WGS) entry which is preliminary data.</text>
</comment>
<dbReference type="RefSeq" id="WP_128632792.1">
    <property type="nucleotide sequence ID" value="NZ_RRCN01000001.1"/>
</dbReference>
<evidence type="ECO:0008006" key="4">
    <source>
        <dbReference type="Google" id="ProtNLM"/>
    </source>
</evidence>
<evidence type="ECO:0000313" key="2">
    <source>
        <dbReference type="EMBL" id="RRJ64992.1"/>
    </source>
</evidence>
<accession>A0A3P3U3Q9</accession>
<evidence type="ECO:0000313" key="3">
    <source>
        <dbReference type="Proteomes" id="UP000267017"/>
    </source>
</evidence>
<protein>
    <recommendedName>
        <fullName evidence="4">Inhibitor I9 domain-containing protein</fullName>
    </recommendedName>
</protein>
<feature type="signal peptide" evidence="1">
    <location>
        <begin position="1"/>
        <end position="24"/>
    </location>
</feature>
<name>A0A3P3U3Q9_9BACL</name>
<dbReference type="OrthoDB" id="2666937at2"/>